<dbReference type="SUPFAM" id="SSF51569">
    <property type="entry name" value="Aldolase"/>
    <property type="match status" value="1"/>
</dbReference>
<dbReference type="GO" id="GO:0016740">
    <property type="term" value="F:transferase activity"/>
    <property type="evidence" value="ECO:0007669"/>
    <property type="project" value="UniProtKB-KW"/>
</dbReference>
<keyword evidence="3" id="KW-0808">Transferase</keyword>
<dbReference type="InterPro" id="IPR013785">
    <property type="entry name" value="Aldolase_TIM"/>
</dbReference>
<dbReference type="CDD" id="cd00956">
    <property type="entry name" value="Transaldolase_FSA"/>
    <property type="match status" value="1"/>
</dbReference>
<dbReference type="InterPro" id="IPR018225">
    <property type="entry name" value="Transaldolase_AS"/>
</dbReference>
<dbReference type="PANTHER" id="PTHR10683">
    <property type="entry name" value="TRANSALDOLASE"/>
    <property type="match status" value="1"/>
</dbReference>
<dbReference type="InterPro" id="IPR033919">
    <property type="entry name" value="TSA/FSA_arc/bac"/>
</dbReference>
<name>A0A6A7KCM1_9FIRM</name>
<dbReference type="FunFam" id="3.20.20.70:FF:000018">
    <property type="entry name" value="Probable transaldolase"/>
    <property type="match status" value="1"/>
</dbReference>
<keyword evidence="6" id="KW-1185">Reference proteome</keyword>
<dbReference type="EMBL" id="WHNX01000054">
    <property type="protein sequence ID" value="MPW27279.1"/>
    <property type="molecule type" value="Genomic_DNA"/>
</dbReference>
<dbReference type="NCBIfam" id="TIGR00875">
    <property type="entry name" value="fsa_talC_mipB"/>
    <property type="match status" value="1"/>
</dbReference>
<comment type="subcellular location">
    <subcellularLocation>
        <location evidence="1">Cytoplasm</location>
    </subcellularLocation>
</comment>
<dbReference type="RefSeq" id="WP_152806868.1">
    <property type="nucleotide sequence ID" value="NZ_WHNX01000054.1"/>
</dbReference>
<evidence type="ECO:0000256" key="1">
    <source>
        <dbReference type="ARBA" id="ARBA00004496"/>
    </source>
</evidence>
<keyword evidence="4" id="KW-0704">Schiff base</keyword>
<evidence type="ECO:0000313" key="6">
    <source>
        <dbReference type="Proteomes" id="UP000440004"/>
    </source>
</evidence>
<dbReference type="Pfam" id="PF00923">
    <property type="entry name" value="TAL_FSA"/>
    <property type="match status" value="1"/>
</dbReference>
<comment type="caution">
    <text evidence="5">The sequence shown here is derived from an EMBL/GenBank/DDBJ whole genome shotgun (WGS) entry which is preliminary data.</text>
</comment>
<protein>
    <submittedName>
        <fullName evidence="5">Fructose-6-phosphate aldolase</fullName>
    </submittedName>
</protein>
<sequence length="217" mass="23442">MRFYLDTANLAEIKKAIELGVVEGVTTNPSLVAKEGLNMNEAINVITNIVKVPMFVEVTALESEGMITEGEAFASINKDLVIKLPCTWEGIKACKILSDKNIKVAITLIFSANQALIAARAGASYVAPFVGRLNDISQDGVATLIKDIKEIIDMHKLKVEIVAASVRTPIDVLNCAKAGVDIATVPYNTLVSLLKHPLTDSGLEKFMSDWATIENID</sequence>
<dbReference type="InterPro" id="IPR004731">
    <property type="entry name" value="Transaldolase_3B/F6P_aldolase"/>
</dbReference>
<dbReference type="InterPro" id="IPR001585">
    <property type="entry name" value="TAL/FSA"/>
</dbReference>
<reference evidence="5 6" key="1">
    <citation type="submission" date="2019-10" db="EMBL/GenBank/DDBJ databases">
        <title>Alkalibaculum tamaniensis sp.nov., a new alkaliphilic acetogen, isolated on methoxylated aromatics from a mud volcano.</title>
        <authorList>
            <person name="Khomyakova M.A."/>
            <person name="Merkel A.Y."/>
            <person name="Bonch-Osmolovskaya E.A."/>
            <person name="Slobodkin A.I."/>
        </authorList>
    </citation>
    <scope>NUCLEOTIDE SEQUENCE [LARGE SCALE GENOMIC DNA]</scope>
    <source>
        <strain evidence="5 6">M08DMB</strain>
    </source>
</reference>
<dbReference type="PROSITE" id="PS00958">
    <property type="entry name" value="TRANSALDOLASE_2"/>
    <property type="match status" value="1"/>
</dbReference>
<dbReference type="Proteomes" id="UP000440004">
    <property type="component" value="Unassembled WGS sequence"/>
</dbReference>
<evidence type="ECO:0000256" key="2">
    <source>
        <dbReference type="ARBA" id="ARBA00022490"/>
    </source>
</evidence>
<dbReference type="PROSITE" id="PS01054">
    <property type="entry name" value="TRANSALDOLASE_1"/>
    <property type="match status" value="1"/>
</dbReference>
<evidence type="ECO:0000313" key="5">
    <source>
        <dbReference type="EMBL" id="MPW27279.1"/>
    </source>
</evidence>
<organism evidence="5 6">
    <name type="scientific">Alkalibaculum sporogenes</name>
    <dbReference type="NCBI Taxonomy" id="2655001"/>
    <lineage>
        <taxon>Bacteria</taxon>
        <taxon>Bacillati</taxon>
        <taxon>Bacillota</taxon>
        <taxon>Clostridia</taxon>
        <taxon>Eubacteriales</taxon>
        <taxon>Eubacteriaceae</taxon>
        <taxon>Alkalibaculum</taxon>
    </lineage>
</organism>
<gene>
    <name evidence="5" type="primary">fsa</name>
    <name evidence="5" type="ORF">GC105_16045</name>
</gene>
<evidence type="ECO:0000256" key="4">
    <source>
        <dbReference type="ARBA" id="ARBA00023270"/>
    </source>
</evidence>
<dbReference type="GO" id="GO:0016832">
    <property type="term" value="F:aldehyde-lyase activity"/>
    <property type="evidence" value="ECO:0007669"/>
    <property type="project" value="InterPro"/>
</dbReference>
<keyword evidence="2" id="KW-0963">Cytoplasm</keyword>
<dbReference type="GO" id="GO:0005737">
    <property type="term" value="C:cytoplasm"/>
    <property type="evidence" value="ECO:0007669"/>
    <property type="project" value="UniProtKB-SubCell"/>
</dbReference>
<evidence type="ECO:0000256" key="3">
    <source>
        <dbReference type="ARBA" id="ARBA00022679"/>
    </source>
</evidence>
<dbReference type="Gene3D" id="3.20.20.70">
    <property type="entry name" value="Aldolase class I"/>
    <property type="match status" value="1"/>
</dbReference>
<dbReference type="GO" id="GO:0005975">
    <property type="term" value="P:carbohydrate metabolic process"/>
    <property type="evidence" value="ECO:0007669"/>
    <property type="project" value="InterPro"/>
</dbReference>
<dbReference type="AlphaFoldDB" id="A0A6A7KCM1"/>
<dbReference type="PANTHER" id="PTHR10683:SF40">
    <property type="entry name" value="FRUCTOSE-6-PHOSPHATE ALDOLASE 1-RELATED"/>
    <property type="match status" value="1"/>
</dbReference>
<proteinExistence type="predicted"/>
<accession>A0A6A7KCM1</accession>